<evidence type="ECO:0000256" key="4">
    <source>
        <dbReference type="ARBA" id="ARBA00022989"/>
    </source>
</evidence>
<accession>A0A238FAN6</accession>
<organism evidence="8 9">
    <name type="scientific">Microbotryum intermedium</name>
    <dbReference type="NCBI Taxonomy" id="269621"/>
    <lineage>
        <taxon>Eukaryota</taxon>
        <taxon>Fungi</taxon>
        <taxon>Dikarya</taxon>
        <taxon>Basidiomycota</taxon>
        <taxon>Pucciniomycotina</taxon>
        <taxon>Microbotryomycetes</taxon>
        <taxon>Microbotryales</taxon>
        <taxon>Microbotryaceae</taxon>
        <taxon>Microbotryum</taxon>
    </lineage>
</organism>
<keyword evidence="5 6" id="KW-0472">Membrane</keyword>
<proteinExistence type="predicted"/>
<gene>
    <name evidence="8" type="ORF">BQ2448_309</name>
</gene>
<dbReference type="AlphaFoldDB" id="A0A238FAN6"/>
<feature type="transmembrane region" description="Helical" evidence="6">
    <location>
        <begin position="83"/>
        <end position="101"/>
    </location>
</feature>
<comment type="subcellular location">
    <subcellularLocation>
        <location evidence="1">Membrane</location>
        <topology evidence="1">Multi-pass membrane protein</topology>
    </subcellularLocation>
</comment>
<keyword evidence="2" id="KW-0813">Transport</keyword>
<feature type="transmembrane region" description="Helical" evidence="6">
    <location>
        <begin position="45"/>
        <end position="63"/>
    </location>
</feature>
<evidence type="ECO:0000256" key="1">
    <source>
        <dbReference type="ARBA" id="ARBA00004141"/>
    </source>
</evidence>
<keyword evidence="9" id="KW-1185">Reference proteome</keyword>
<dbReference type="PANTHER" id="PTHR43791:SF48">
    <property type="entry name" value="TRANSPORTER, PUTATIVE (AFU_ORTHOLOGUE AFUA_4G01000)-RELATED"/>
    <property type="match status" value="1"/>
</dbReference>
<keyword evidence="4 6" id="KW-1133">Transmembrane helix</keyword>
<evidence type="ECO:0000259" key="7">
    <source>
        <dbReference type="PROSITE" id="PS50850"/>
    </source>
</evidence>
<dbReference type="SUPFAM" id="SSF103473">
    <property type="entry name" value="MFS general substrate transporter"/>
    <property type="match status" value="1"/>
</dbReference>
<dbReference type="OrthoDB" id="2962993at2759"/>
<dbReference type="GO" id="GO:0022857">
    <property type="term" value="F:transmembrane transporter activity"/>
    <property type="evidence" value="ECO:0007669"/>
    <property type="project" value="InterPro"/>
</dbReference>
<dbReference type="GO" id="GO:0016020">
    <property type="term" value="C:membrane"/>
    <property type="evidence" value="ECO:0007669"/>
    <property type="project" value="UniProtKB-SubCell"/>
</dbReference>
<evidence type="ECO:0000313" key="9">
    <source>
        <dbReference type="Proteomes" id="UP000198372"/>
    </source>
</evidence>
<reference evidence="9" key="1">
    <citation type="submission" date="2016-09" db="EMBL/GenBank/DDBJ databases">
        <authorList>
            <person name="Jeantristanb JTB J.-T."/>
            <person name="Ricardo R."/>
        </authorList>
    </citation>
    <scope>NUCLEOTIDE SEQUENCE [LARGE SCALE GENOMIC DNA]</scope>
</reference>
<feature type="domain" description="Major facilitator superfamily (MFS) profile" evidence="7">
    <location>
        <begin position="45"/>
        <end position="479"/>
    </location>
</feature>
<feature type="transmembrane region" description="Helical" evidence="6">
    <location>
        <begin position="137"/>
        <end position="158"/>
    </location>
</feature>
<feature type="transmembrane region" description="Helical" evidence="6">
    <location>
        <begin position="425"/>
        <end position="444"/>
    </location>
</feature>
<evidence type="ECO:0000313" key="8">
    <source>
        <dbReference type="EMBL" id="SCV68188.1"/>
    </source>
</evidence>
<dbReference type="PROSITE" id="PS50850">
    <property type="entry name" value="MFS"/>
    <property type="match status" value="1"/>
</dbReference>
<feature type="transmembrane region" description="Helical" evidence="6">
    <location>
        <begin position="365"/>
        <end position="383"/>
    </location>
</feature>
<feature type="transmembrane region" description="Helical" evidence="6">
    <location>
        <begin position="228"/>
        <end position="248"/>
    </location>
</feature>
<feature type="transmembrane region" description="Helical" evidence="6">
    <location>
        <begin position="456"/>
        <end position="475"/>
    </location>
</feature>
<feature type="transmembrane region" description="Helical" evidence="6">
    <location>
        <begin position="389"/>
        <end position="413"/>
    </location>
</feature>
<feature type="transmembrane region" description="Helical" evidence="6">
    <location>
        <begin position="113"/>
        <end position="131"/>
    </location>
</feature>
<evidence type="ECO:0000256" key="6">
    <source>
        <dbReference type="SAM" id="Phobius"/>
    </source>
</evidence>
<dbReference type="InterPro" id="IPR020846">
    <property type="entry name" value="MFS_dom"/>
</dbReference>
<evidence type="ECO:0000256" key="3">
    <source>
        <dbReference type="ARBA" id="ARBA00022692"/>
    </source>
</evidence>
<feature type="transmembrane region" description="Helical" evidence="6">
    <location>
        <begin position="340"/>
        <end position="358"/>
    </location>
</feature>
<evidence type="ECO:0000256" key="2">
    <source>
        <dbReference type="ARBA" id="ARBA00022448"/>
    </source>
</evidence>
<name>A0A238FAN6_9BASI</name>
<dbReference type="PANTHER" id="PTHR43791">
    <property type="entry name" value="PERMEASE-RELATED"/>
    <property type="match status" value="1"/>
</dbReference>
<dbReference type="Pfam" id="PF07690">
    <property type="entry name" value="MFS_1"/>
    <property type="match status" value="2"/>
</dbReference>
<keyword evidence="3 6" id="KW-0812">Transmembrane</keyword>
<dbReference type="EMBL" id="FMSP01000003">
    <property type="protein sequence ID" value="SCV68188.1"/>
    <property type="molecule type" value="Genomic_DNA"/>
</dbReference>
<evidence type="ECO:0000256" key="5">
    <source>
        <dbReference type="ARBA" id="ARBA00023136"/>
    </source>
</evidence>
<dbReference type="Gene3D" id="1.20.1250.20">
    <property type="entry name" value="MFS general substrate transporter like domains"/>
    <property type="match status" value="2"/>
</dbReference>
<protein>
    <submittedName>
        <fullName evidence="8">BQ2448_309 protein</fullName>
    </submittedName>
</protein>
<sequence>MPSSVHSGLILPEDQSMHTHGDSKVVLVEQLICVQALRRKIDSRVIAPVFLMCLFSFIDRANVANARIAGMETDLQMTGRYDFNLLVTSFYIGYLAAEIPGNYLCKVFGPPRFLPCITLLFGIFSVANAFAKTFAQMMWLRFILGVCESALIPGSVYYMSRWYRKDELAIRIASFSVASPVSGAFGGEMQHKRTPTAAPRLITRTNTGLLASGLIQAHPFRMVHGWRLIFFAEGFMTIGVSVMAWFLMTASPETATWLSAEEKELAVNRVKSENVGAISLIDKASKRLYFQGMLNPTAIVCALLNTCNNLTGQGLVFFLPSIVRSIYPNRSVVSLQLFTVPPHAVGICWTLSVAYLSYRTRRRAIYIVLCSSVMFVAYIIFIATLNPRVRYAACFLAGAVHANAVMILSWTAINTTSETARAGALALNVLFANLGGVAAGWTFIAKFGQRQIPGNTLNLCTSAILIGTSGGLWWWQARENRRRNEKARLEWSEGVCKERKGANEPTLGQAHPDFRYFH</sequence>
<dbReference type="Proteomes" id="UP000198372">
    <property type="component" value="Unassembled WGS sequence"/>
</dbReference>
<dbReference type="InterPro" id="IPR011701">
    <property type="entry name" value="MFS"/>
</dbReference>
<dbReference type="InterPro" id="IPR036259">
    <property type="entry name" value="MFS_trans_sf"/>
</dbReference>
<dbReference type="STRING" id="269621.A0A238FAN6"/>